<evidence type="ECO:0000256" key="1">
    <source>
        <dbReference type="SAM" id="Phobius"/>
    </source>
</evidence>
<reference evidence="2 3" key="1">
    <citation type="journal article" date="2016" name="Nat. Commun.">
        <title>Thousands of microbial genomes shed light on interconnected biogeochemical processes in an aquifer system.</title>
        <authorList>
            <person name="Anantharaman K."/>
            <person name="Brown C.T."/>
            <person name="Hug L.A."/>
            <person name="Sharon I."/>
            <person name="Castelle C.J."/>
            <person name="Probst A.J."/>
            <person name="Thomas B.C."/>
            <person name="Singh A."/>
            <person name="Wilkins M.J."/>
            <person name="Karaoz U."/>
            <person name="Brodie E.L."/>
            <person name="Williams K.H."/>
            <person name="Hubbard S.S."/>
            <person name="Banfield J.F."/>
        </authorList>
    </citation>
    <scope>NUCLEOTIDE SEQUENCE [LARGE SCALE GENOMIC DNA]</scope>
</reference>
<dbReference type="EMBL" id="MGGD01000009">
    <property type="protein sequence ID" value="OGM21460.1"/>
    <property type="molecule type" value="Genomic_DNA"/>
</dbReference>
<feature type="transmembrane region" description="Helical" evidence="1">
    <location>
        <begin position="78"/>
        <end position="105"/>
    </location>
</feature>
<dbReference type="InterPro" id="IPR043993">
    <property type="entry name" value="T4SS_pilin"/>
</dbReference>
<dbReference type="Proteomes" id="UP000176741">
    <property type="component" value="Unassembled WGS sequence"/>
</dbReference>
<evidence type="ECO:0000313" key="3">
    <source>
        <dbReference type="Proteomes" id="UP000176741"/>
    </source>
</evidence>
<proteinExistence type="predicted"/>
<accession>A0A1F7Y2R2</accession>
<keyword evidence="1" id="KW-0472">Membrane</keyword>
<sequence length="115" mass="12283">MSTLFSTVFAQTINLTPQGQFSTLNGITIASVISAVIVLILIIAALVFFFMLVWGGIKWITSGGDKAQTEAARNQITAALIGLVIVFAAWAIISLVQTFFGISILSLNIPNIQKP</sequence>
<evidence type="ECO:0000313" key="2">
    <source>
        <dbReference type="EMBL" id="OGM21460.1"/>
    </source>
</evidence>
<keyword evidence="1" id="KW-1133">Transmembrane helix</keyword>
<name>A0A1F7Y2R2_9BACT</name>
<keyword evidence="1" id="KW-0812">Transmembrane</keyword>
<dbReference type="Pfam" id="PF18895">
    <property type="entry name" value="T4SS_pilin"/>
    <property type="match status" value="1"/>
</dbReference>
<gene>
    <name evidence="2" type="ORF">A2771_04070</name>
</gene>
<feature type="transmembrane region" description="Helical" evidence="1">
    <location>
        <begin position="27"/>
        <end position="57"/>
    </location>
</feature>
<organism evidence="2 3">
    <name type="scientific">Candidatus Woesebacteria bacterium RIFCSPHIGHO2_01_FULL_38_26b</name>
    <dbReference type="NCBI Taxonomy" id="1802491"/>
    <lineage>
        <taxon>Bacteria</taxon>
        <taxon>Candidatus Woeseibacteriota</taxon>
    </lineage>
</organism>
<comment type="caution">
    <text evidence="2">The sequence shown here is derived from an EMBL/GenBank/DDBJ whole genome shotgun (WGS) entry which is preliminary data.</text>
</comment>
<protein>
    <submittedName>
        <fullName evidence="2">Uncharacterized protein</fullName>
    </submittedName>
</protein>
<dbReference type="AlphaFoldDB" id="A0A1F7Y2R2"/>